<keyword evidence="4" id="KW-1185">Reference proteome</keyword>
<dbReference type="OrthoDB" id="416668at2759"/>
<feature type="compositionally biased region" description="Acidic residues" evidence="1">
    <location>
        <begin position="93"/>
        <end position="111"/>
    </location>
</feature>
<dbReference type="Proteomes" id="UP001152797">
    <property type="component" value="Unassembled WGS sequence"/>
</dbReference>
<reference evidence="2" key="1">
    <citation type="submission" date="2022-10" db="EMBL/GenBank/DDBJ databases">
        <authorList>
            <person name="Chen Y."/>
            <person name="Dougan E. K."/>
            <person name="Chan C."/>
            <person name="Rhodes N."/>
            <person name="Thang M."/>
        </authorList>
    </citation>
    <scope>NUCLEOTIDE SEQUENCE</scope>
</reference>
<comment type="caution">
    <text evidence="2">The sequence shown here is derived from an EMBL/GenBank/DDBJ whole genome shotgun (WGS) entry which is preliminary data.</text>
</comment>
<feature type="region of interest" description="Disordered" evidence="1">
    <location>
        <begin position="227"/>
        <end position="254"/>
    </location>
</feature>
<dbReference type="EMBL" id="CAMXCT020004583">
    <property type="protein sequence ID" value="CAL1163034.1"/>
    <property type="molecule type" value="Genomic_DNA"/>
</dbReference>
<dbReference type="AlphaFoldDB" id="A0A9P1GGR2"/>
<sequence>AMEQPLRWKSGMLNPPAGSVVELPLPDIEMQELELLMTYYGCIRQAQEDRRNGIDDGIAVDVPEWASNLLLSSGFGWTVPRIQALVTSVCGELDPEPDTEELPDDSPDDSPDNPNFQEDLPPSHGEIAVEADSMELQMSQDEPRPSLEQRPPDLQGLRKTRWGRCMAPWCRNLALQPVLGSRGPFLSCSAKSGCRFKKELTVAQWRTLPKKWLNFWPVSWAGVKPWLRPKRRPSDGGRQSLRGSCDPSQGIRYS</sequence>
<feature type="non-terminal residue" evidence="2">
    <location>
        <position position="1"/>
    </location>
</feature>
<organism evidence="2">
    <name type="scientific">Cladocopium goreaui</name>
    <dbReference type="NCBI Taxonomy" id="2562237"/>
    <lineage>
        <taxon>Eukaryota</taxon>
        <taxon>Sar</taxon>
        <taxon>Alveolata</taxon>
        <taxon>Dinophyceae</taxon>
        <taxon>Suessiales</taxon>
        <taxon>Symbiodiniaceae</taxon>
        <taxon>Cladocopium</taxon>
    </lineage>
</organism>
<dbReference type="EMBL" id="CAMXCT010004583">
    <property type="protein sequence ID" value="CAI4009659.1"/>
    <property type="molecule type" value="Genomic_DNA"/>
</dbReference>
<evidence type="ECO:0000313" key="2">
    <source>
        <dbReference type="EMBL" id="CAI4009659.1"/>
    </source>
</evidence>
<name>A0A9P1GGR2_9DINO</name>
<dbReference type="EMBL" id="CAMXCT030004583">
    <property type="protein sequence ID" value="CAL4796971.1"/>
    <property type="molecule type" value="Genomic_DNA"/>
</dbReference>
<protein>
    <submittedName>
        <fullName evidence="3">CDP-diacylglycerol--glycerol-3-phosphate 3-phosphatidyltransferase</fullName>
    </submittedName>
</protein>
<evidence type="ECO:0000313" key="4">
    <source>
        <dbReference type="Proteomes" id="UP001152797"/>
    </source>
</evidence>
<proteinExistence type="predicted"/>
<accession>A0A9P1GGR2</accession>
<evidence type="ECO:0000256" key="1">
    <source>
        <dbReference type="SAM" id="MobiDB-lite"/>
    </source>
</evidence>
<evidence type="ECO:0000313" key="3">
    <source>
        <dbReference type="EMBL" id="CAL4796971.1"/>
    </source>
</evidence>
<feature type="region of interest" description="Disordered" evidence="1">
    <location>
        <begin position="92"/>
        <end position="123"/>
    </location>
</feature>
<reference evidence="3 4" key="2">
    <citation type="submission" date="2024-05" db="EMBL/GenBank/DDBJ databases">
        <authorList>
            <person name="Chen Y."/>
            <person name="Shah S."/>
            <person name="Dougan E. K."/>
            <person name="Thang M."/>
            <person name="Chan C."/>
        </authorList>
    </citation>
    <scope>NUCLEOTIDE SEQUENCE [LARGE SCALE GENOMIC DNA]</scope>
</reference>
<gene>
    <name evidence="2" type="ORF">C1SCF055_LOCUS34999</name>
</gene>